<comment type="subcellular location">
    <subcellularLocation>
        <location evidence="1 7">Nucleus</location>
    </subcellularLocation>
</comment>
<dbReference type="InterPro" id="IPR019680">
    <property type="entry name" value="Mediator_Med1"/>
</dbReference>
<keyword evidence="3 7" id="KW-0805">Transcription regulation</keyword>
<dbReference type="STRING" id="576137.A0A1L7WK90"/>
<name>A0A1L7WK90_9HELO</name>
<keyword evidence="11" id="KW-1185">Reference proteome</keyword>
<dbReference type="EMBL" id="FJOG01000003">
    <property type="protein sequence ID" value="CZR53153.1"/>
    <property type="molecule type" value="Genomic_DNA"/>
</dbReference>
<evidence type="ECO:0000259" key="9">
    <source>
        <dbReference type="Pfam" id="PF10744"/>
    </source>
</evidence>
<evidence type="ECO:0000256" key="3">
    <source>
        <dbReference type="ARBA" id="ARBA00023015"/>
    </source>
</evidence>
<comment type="similarity">
    <text evidence="2 7">Belongs to the Mediator complex subunit 1 family.</text>
</comment>
<dbReference type="Proteomes" id="UP000184330">
    <property type="component" value="Unassembled WGS sequence"/>
</dbReference>
<dbReference type="PANTHER" id="PTHR35041:SF4">
    <property type="entry name" value="MEDIATOR OF RNA POLYMERASE II TRANSCRIPTION SUBUNIT 1"/>
    <property type="match status" value="1"/>
</dbReference>
<reference evidence="10 11" key="1">
    <citation type="submission" date="2016-03" db="EMBL/GenBank/DDBJ databases">
        <authorList>
            <person name="Ploux O."/>
        </authorList>
    </citation>
    <scope>NUCLEOTIDE SEQUENCE [LARGE SCALE GENOMIC DNA]</scope>
    <source>
        <strain evidence="10 11">UAMH 11012</strain>
    </source>
</reference>
<comment type="function">
    <text evidence="7">Component of the Mediator complex, a coactivator involved in the regulated transcription of nearly all RNA polymerase II-dependent genes. Mediator functions as a bridge to convey information from gene-specific regulatory proteins to the basal RNA polymerase II transcription machinery. Mediator is recruited to promoters by direct interactions with regulatory proteins and serves as a scaffold for the assembly of a functional preinitiation complex with RNA polymerase II and the general transcription factors.</text>
</comment>
<evidence type="ECO:0000256" key="6">
    <source>
        <dbReference type="ARBA" id="ARBA00023242"/>
    </source>
</evidence>
<gene>
    <name evidence="10" type="ORF">PAC_03031</name>
</gene>
<evidence type="ECO:0000256" key="7">
    <source>
        <dbReference type="RuleBase" id="RU364059"/>
    </source>
</evidence>
<feature type="domain" description="Mediator complex subunit Med1" evidence="9">
    <location>
        <begin position="135"/>
        <end position="555"/>
    </location>
</feature>
<protein>
    <recommendedName>
        <fullName evidence="7">Mediator of RNA polymerase II transcription subunit 1</fullName>
    </recommendedName>
    <alternativeName>
        <fullName evidence="7">Mediator complex subunit 1</fullName>
    </alternativeName>
</protein>
<evidence type="ECO:0000313" key="11">
    <source>
        <dbReference type="Proteomes" id="UP000184330"/>
    </source>
</evidence>
<proteinExistence type="inferred from homology"/>
<dbReference type="GO" id="GO:0016592">
    <property type="term" value="C:mediator complex"/>
    <property type="evidence" value="ECO:0007669"/>
    <property type="project" value="InterPro"/>
</dbReference>
<keyword evidence="6 7" id="KW-0539">Nucleus</keyword>
<evidence type="ECO:0000256" key="8">
    <source>
        <dbReference type="SAM" id="MobiDB-lite"/>
    </source>
</evidence>
<evidence type="ECO:0000313" key="10">
    <source>
        <dbReference type="EMBL" id="CZR53153.1"/>
    </source>
</evidence>
<evidence type="ECO:0000256" key="2">
    <source>
        <dbReference type="ARBA" id="ARBA00006210"/>
    </source>
</evidence>
<dbReference type="GO" id="GO:0045944">
    <property type="term" value="P:positive regulation of transcription by RNA polymerase II"/>
    <property type="evidence" value="ECO:0007669"/>
    <property type="project" value="UniProtKB-ARBA"/>
</dbReference>
<keyword evidence="5 7" id="KW-0804">Transcription</keyword>
<sequence length="673" mass="74005">MATPTPGKHNSGQVVATPPVSTPFSASNHPSHPAFSPHGPRSVVPSPQQVKKSPANSSTMFGYPGGGGHPTNSSFGVGYDSPSAAMALGGVSGLELGLEGMGTPLGGVGHLPVGGAHTGSGRGDEEDRARRLGVVMEVLKASQGRISEKGIQHLATRLGLDSIPEEVELKSRSSSRSLIIAGSAISLDIVFANNLVKTVLLQFPTSPPIVNKHVDKASEILMRDLEIKGDESPLSKRVDPFGANLERLAEQDHLSQLNTPFNCFEAVAGIYESLEKLHQWEVEKLRESPEMIGKEQEFVERTAMCTKSGKPIMHARDRLGLSLDYWQEKRRLAHQKGTPKTWALLIECAKKPSAFYTSARTSENWISTEIEKVNPPAEDLLLAAADGPVLDWLEPETTLVPPQGPLKEGETRGDIIELVDETTGLRRPEVMFVAKFDPPLIVPGSVAAQIYHLADLTFDVSQPSPYFDHLLFPRSAEEQFNNDGRVIKREATVPIFEKDGEKTTRTHKNNLWVEGFEYGYTLTELPFSHPRQLVEMLPYLRQYAFTSTLLQKSFGASSRALSKPAKQTIVQSTRSDFDSFMAGMFSTKEKTMDVSLKPGPQLRITFEHHDGPKYPANIGFEIKHNGVVEVVEENVVSKDQMSDKKQLTEADLAKMLEITEDFGILVEYVLRRL</sequence>
<dbReference type="OrthoDB" id="5310959at2759"/>
<keyword evidence="4 7" id="KW-0010">Activator</keyword>
<feature type="compositionally biased region" description="Polar residues" evidence="8">
    <location>
        <begin position="45"/>
        <end position="60"/>
    </location>
</feature>
<organism evidence="10 11">
    <name type="scientific">Phialocephala subalpina</name>
    <dbReference type="NCBI Taxonomy" id="576137"/>
    <lineage>
        <taxon>Eukaryota</taxon>
        <taxon>Fungi</taxon>
        <taxon>Dikarya</taxon>
        <taxon>Ascomycota</taxon>
        <taxon>Pezizomycotina</taxon>
        <taxon>Leotiomycetes</taxon>
        <taxon>Helotiales</taxon>
        <taxon>Mollisiaceae</taxon>
        <taxon>Phialocephala</taxon>
        <taxon>Phialocephala fortinii species complex</taxon>
    </lineage>
</organism>
<accession>A0A1L7WK90</accession>
<evidence type="ECO:0000256" key="4">
    <source>
        <dbReference type="ARBA" id="ARBA00023159"/>
    </source>
</evidence>
<feature type="region of interest" description="Disordered" evidence="8">
    <location>
        <begin position="1"/>
        <end position="67"/>
    </location>
</feature>
<evidence type="ECO:0000256" key="1">
    <source>
        <dbReference type="ARBA" id="ARBA00004123"/>
    </source>
</evidence>
<dbReference type="AlphaFoldDB" id="A0A1L7WK90"/>
<dbReference type="GO" id="GO:0003712">
    <property type="term" value="F:transcription coregulator activity"/>
    <property type="evidence" value="ECO:0007669"/>
    <property type="project" value="InterPro"/>
</dbReference>
<dbReference type="Pfam" id="PF10744">
    <property type="entry name" value="Med1"/>
    <property type="match status" value="1"/>
</dbReference>
<dbReference type="PANTHER" id="PTHR35041">
    <property type="entry name" value="MEDIATOR OF RNA POLYMERASE II TRANSCRIPTION SUBUNIT 1"/>
    <property type="match status" value="1"/>
</dbReference>
<evidence type="ECO:0000256" key="5">
    <source>
        <dbReference type="ARBA" id="ARBA00023163"/>
    </source>
</evidence>